<organism evidence="1 2">
    <name type="scientific">Nocardioides yefusunii</name>
    <dbReference type="NCBI Taxonomy" id="2500546"/>
    <lineage>
        <taxon>Bacteria</taxon>
        <taxon>Bacillati</taxon>
        <taxon>Actinomycetota</taxon>
        <taxon>Actinomycetes</taxon>
        <taxon>Propionibacteriales</taxon>
        <taxon>Nocardioidaceae</taxon>
        <taxon>Nocardioides</taxon>
    </lineage>
</organism>
<reference evidence="2" key="1">
    <citation type="journal article" date="2019" name="Int. J. Syst. Evol. Microbiol.">
        <title>The Global Catalogue of Microorganisms (GCM) 10K type strain sequencing project: providing services to taxonomists for standard genome sequencing and annotation.</title>
        <authorList>
            <consortium name="The Broad Institute Genomics Platform"/>
            <consortium name="The Broad Institute Genome Sequencing Center for Infectious Disease"/>
            <person name="Wu L."/>
            <person name="Ma J."/>
        </authorList>
    </citation>
    <scope>NUCLEOTIDE SEQUENCE [LARGE SCALE GENOMIC DNA]</scope>
    <source>
        <strain evidence="2">DFY28</strain>
    </source>
</reference>
<dbReference type="EMBL" id="JBHSQI010000009">
    <property type="protein sequence ID" value="MFC6154970.1"/>
    <property type="molecule type" value="Genomic_DNA"/>
</dbReference>
<dbReference type="NCBIfam" id="TIGR03941">
    <property type="entry name" value="tRNA_deam_assoc"/>
    <property type="match status" value="1"/>
</dbReference>
<keyword evidence="2" id="KW-1185">Reference proteome</keyword>
<evidence type="ECO:0000313" key="2">
    <source>
        <dbReference type="Proteomes" id="UP001596098"/>
    </source>
</evidence>
<protein>
    <submittedName>
        <fullName evidence="1">tRNA adenosine deaminase-associated protein</fullName>
    </submittedName>
</protein>
<sequence>MTELDPRPDVPDLDESEPVDLAFAAFRVGGQWQVDDLDDDDVESVATLGAALREFDGDAGALALVTVDDDFFVLVRVDGSRTRVLLSDVTASTEWDLAASVLDHLALPDPDEDDDGPAGDLGIVADLGMHPVDMGVLLDDVELYPDEMLSTIATRLGFGREFDEAAGLDSL</sequence>
<proteinExistence type="predicted"/>
<gene>
    <name evidence="1" type="ORF">ACFPWU_14990</name>
</gene>
<dbReference type="InterPro" id="IPR023869">
    <property type="entry name" value="tRNA_Adeno_NH3ase_assoc_put"/>
</dbReference>
<comment type="caution">
    <text evidence="1">The sequence shown here is derived from an EMBL/GenBank/DDBJ whole genome shotgun (WGS) entry which is preliminary data.</text>
</comment>
<dbReference type="Proteomes" id="UP001596098">
    <property type="component" value="Unassembled WGS sequence"/>
</dbReference>
<evidence type="ECO:0000313" key="1">
    <source>
        <dbReference type="EMBL" id="MFC6154970.1"/>
    </source>
</evidence>
<name>A0ABW1R4A8_9ACTN</name>
<accession>A0ABW1R4A8</accession>
<dbReference type="RefSeq" id="WP_128221943.1">
    <property type="nucleotide sequence ID" value="NZ_CP034929.1"/>
</dbReference>